<protein>
    <recommendedName>
        <fullName evidence="5">4Fe-4S ferredoxin-type domain-containing protein</fullName>
    </recommendedName>
</protein>
<dbReference type="GO" id="GO:0006351">
    <property type="term" value="P:DNA-templated transcription"/>
    <property type="evidence" value="ECO:0007669"/>
    <property type="project" value="InterPro"/>
</dbReference>
<feature type="region of interest" description="Disordered" evidence="4">
    <location>
        <begin position="595"/>
        <end position="656"/>
    </location>
</feature>
<feature type="coiled-coil region" evidence="3">
    <location>
        <begin position="55"/>
        <end position="82"/>
    </location>
</feature>
<accession>A0A9Q5HQA5</accession>
<dbReference type="InterPro" id="IPR007219">
    <property type="entry name" value="XnlR_reg_dom"/>
</dbReference>
<dbReference type="Proteomes" id="UP000757232">
    <property type="component" value="Unassembled WGS sequence"/>
</dbReference>
<feature type="domain" description="4Fe-4S ferredoxin-type" evidence="5">
    <location>
        <begin position="16"/>
        <end position="47"/>
    </location>
</feature>
<evidence type="ECO:0000259" key="5">
    <source>
        <dbReference type="PROSITE" id="PS51379"/>
    </source>
</evidence>
<evidence type="ECO:0000256" key="3">
    <source>
        <dbReference type="SAM" id="Coils"/>
    </source>
</evidence>
<feature type="region of interest" description="Disordered" evidence="4">
    <location>
        <begin position="1"/>
        <end position="25"/>
    </location>
</feature>
<evidence type="ECO:0000256" key="2">
    <source>
        <dbReference type="ARBA" id="ARBA00023242"/>
    </source>
</evidence>
<evidence type="ECO:0000313" key="6">
    <source>
        <dbReference type="EMBL" id="OCB83976.1"/>
    </source>
</evidence>
<dbReference type="AlphaFoldDB" id="A0A9Q5HQA5"/>
<dbReference type="EMBL" id="LNZH02000216">
    <property type="protein sequence ID" value="OCB83976.1"/>
    <property type="molecule type" value="Genomic_DNA"/>
</dbReference>
<name>A0A9Q5HQA5_SANBA</name>
<dbReference type="OrthoDB" id="424974at2759"/>
<dbReference type="Pfam" id="PF04082">
    <property type="entry name" value="Fungal_trans"/>
    <property type="match status" value="1"/>
</dbReference>
<organism evidence="6 7">
    <name type="scientific">Sanghuangporus baumii</name>
    <name type="common">Phellinus baumii</name>
    <dbReference type="NCBI Taxonomy" id="108892"/>
    <lineage>
        <taxon>Eukaryota</taxon>
        <taxon>Fungi</taxon>
        <taxon>Dikarya</taxon>
        <taxon>Basidiomycota</taxon>
        <taxon>Agaricomycotina</taxon>
        <taxon>Agaricomycetes</taxon>
        <taxon>Hymenochaetales</taxon>
        <taxon>Hymenochaetaceae</taxon>
        <taxon>Sanghuangporus</taxon>
    </lineage>
</organism>
<evidence type="ECO:0000256" key="4">
    <source>
        <dbReference type="SAM" id="MobiDB-lite"/>
    </source>
</evidence>
<sequence length="689" mass="77187">MKVTNSDARPQKPAKKKPGRAPNPCENCTKRGCAVICPDGTLTTGRHNRMILSNTEELHDKIDSLLERIRILEDALKTLQASVSSEPHPLLTAPTTDSILSTIHVYPVRDDRAAHRPSTAEDEEDILDSFGTLSVGSDGETSYLGQTARADYLIDDSDSDDDIEIGRLPRSFYSFSWPECPPPDNSIEEVVLSYLPDLNEAYALCDIYCSMSSWMGFLIPREAIREDFIAHVYHLPNRPWADTPLTCPHRLSLLFAIFCIGSLFDSSQKPNNVQADDYYHLARVALSFKSAVLETTTYAVLAIAQLAYILLLRDSHNAHEQGWVMLGVANKLAISMGLHKDSSRWHLDPEMTERRHTTYWQLYLIETMAFGKLARQAVSDIFEAKATSYSAILDVDSKVRSIADLDWQEFVREGQDIATTEKIRWNVNHCKESSAGRFYSKRSTRIHRIRPWASMDVQYKLASKVPIDLSKAWFGSQNRYVRFILPIGDFNLISGKQHACPNGSPDLVLVRKIVMCTIAAQCPTSEVARPALEKLDIIHTTLQKISNVNRTAEKNLVMTRQLRNLARTAFERTRLLSHNAAISLDNADVLSRGCGKTYMRTRKERPQGSANRRRRRNGRSSSTPEGPGGENWDERAAKSTLSVATSTASTSSHCGDGFSRFNVSGDSYSPSFGQGLDATWNTFIQQLGF</sequence>
<comment type="subcellular location">
    <subcellularLocation>
        <location evidence="1">Nucleus</location>
    </subcellularLocation>
</comment>
<dbReference type="PANTHER" id="PTHR31001">
    <property type="entry name" value="UNCHARACTERIZED TRANSCRIPTIONAL REGULATORY PROTEIN"/>
    <property type="match status" value="1"/>
</dbReference>
<feature type="compositionally biased region" description="Low complexity" evidence="4">
    <location>
        <begin position="638"/>
        <end position="652"/>
    </location>
</feature>
<comment type="caution">
    <text evidence="6">The sequence shown here is derived from an EMBL/GenBank/DDBJ whole genome shotgun (WGS) entry which is preliminary data.</text>
</comment>
<dbReference type="CDD" id="cd12148">
    <property type="entry name" value="fungal_TF_MHR"/>
    <property type="match status" value="1"/>
</dbReference>
<dbReference type="GO" id="GO:0003677">
    <property type="term" value="F:DNA binding"/>
    <property type="evidence" value="ECO:0007669"/>
    <property type="project" value="InterPro"/>
</dbReference>
<evidence type="ECO:0000256" key="1">
    <source>
        <dbReference type="ARBA" id="ARBA00004123"/>
    </source>
</evidence>
<dbReference type="InterPro" id="IPR017896">
    <property type="entry name" value="4Fe4S_Fe-S-bd"/>
</dbReference>
<keyword evidence="3" id="KW-0175">Coiled coil</keyword>
<dbReference type="GO" id="GO:0008270">
    <property type="term" value="F:zinc ion binding"/>
    <property type="evidence" value="ECO:0007669"/>
    <property type="project" value="InterPro"/>
</dbReference>
<evidence type="ECO:0000313" key="7">
    <source>
        <dbReference type="Proteomes" id="UP000757232"/>
    </source>
</evidence>
<proteinExistence type="predicted"/>
<keyword evidence="2" id="KW-0539">Nucleus</keyword>
<gene>
    <name evidence="6" type="ORF">A7U60_g8647</name>
</gene>
<dbReference type="PROSITE" id="PS51379">
    <property type="entry name" value="4FE4S_FER_2"/>
    <property type="match status" value="1"/>
</dbReference>
<reference evidence="6" key="1">
    <citation type="submission" date="2016-06" db="EMBL/GenBank/DDBJ databases">
        <title>Draft Genome sequence of the fungus Inonotus baumii.</title>
        <authorList>
            <person name="Zhu H."/>
            <person name="Lin W."/>
        </authorList>
    </citation>
    <scope>NUCLEOTIDE SEQUENCE</scope>
    <source>
        <strain evidence="6">821</strain>
    </source>
</reference>
<dbReference type="GO" id="GO:0005634">
    <property type="term" value="C:nucleus"/>
    <property type="evidence" value="ECO:0007669"/>
    <property type="project" value="UniProtKB-SubCell"/>
</dbReference>
<dbReference type="InterPro" id="IPR050613">
    <property type="entry name" value="Sec_Metabolite_Reg"/>
</dbReference>
<keyword evidence="7" id="KW-1185">Reference proteome</keyword>
<dbReference type="PANTHER" id="PTHR31001:SF56">
    <property type="entry name" value="ZN(2)-C6 FUNGAL-TYPE DOMAIN-CONTAINING PROTEIN"/>
    <property type="match status" value="1"/>
</dbReference>